<evidence type="ECO:0000313" key="2">
    <source>
        <dbReference type="EMBL" id="AWP09812.1"/>
    </source>
</evidence>
<evidence type="ECO:0000256" key="1">
    <source>
        <dbReference type="SAM" id="MobiDB-lite"/>
    </source>
</evidence>
<dbReference type="AlphaFoldDB" id="A0A2U9C437"/>
<name>A0A2U9C437_SCOMX</name>
<protein>
    <submittedName>
        <fullName evidence="2">Uncharacterized protein</fullName>
    </submittedName>
</protein>
<accession>A0A2U9C437</accession>
<dbReference type="EMBL" id="VEVO01000010">
    <property type="protein sequence ID" value="KAF0036174.1"/>
    <property type="molecule type" value="Genomic_DNA"/>
</dbReference>
<evidence type="ECO:0000313" key="4">
    <source>
        <dbReference type="Proteomes" id="UP000246464"/>
    </source>
</evidence>
<reference evidence="2 4" key="1">
    <citation type="submission" date="2017-12" db="EMBL/GenBank/DDBJ databases">
        <title>Integrating genomic resources of turbot (Scophthalmus maximus) in depth evaluation of genetic and physical mapping variation across individuals.</title>
        <authorList>
            <person name="Martinez P."/>
        </authorList>
    </citation>
    <scope>NUCLEOTIDE SEQUENCE [LARGE SCALE GENOMIC DNA]</scope>
</reference>
<evidence type="ECO:0000313" key="5">
    <source>
        <dbReference type="Proteomes" id="UP000438429"/>
    </source>
</evidence>
<gene>
    <name evidence="3" type="ORF">F2P81_011486</name>
    <name evidence="2" type="ORF">SMAX5B_014533</name>
</gene>
<feature type="region of interest" description="Disordered" evidence="1">
    <location>
        <begin position="1"/>
        <end position="29"/>
    </location>
</feature>
<dbReference type="Proteomes" id="UP000438429">
    <property type="component" value="Unassembled WGS sequence"/>
</dbReference>
<keyword evidence="4" id="KW-1185">Reference proteome</keyword>
<organism evidence="2 4">
    <name type="scientific">Scophthalmus maximus</name>
    <name type="common">Turbot</name>
    <name type="synonym">Psetta maxima</name>
    <dbReference type="NCBI Taxonomy" id="52904"/>
    <lineage>
        <taxon>Eukaryota</taxon>
        <taxon>Metazoa</taxon>
        <taxon>Chordata</taxon>
        <taxon>Craniata</taxon>
        <taxon>Vertebrata</taxon>
        <taxon>Euteleostomi</taxon>
        <taxon>Actinopterygii</taxon>
        <taxon>Neopterygii</taxon>
        <taxon>Teleostei</taxon>
        <taxon>Neoteleostei</taxon>
        <taxon>Acanthomorphata</taxon>
        <taxon>Carangaria</taxon>
        <taxon>Pleuronectiformes</taxon>
        <taxon>Pleuronectoidei</taxon>
        <taxon>Scophthalmidae</taxon>
        <taxon>Scophthalmus</taxon>
    </lineage>
</organism>
<dbReference type="EMBL" id="CP026253">
    <property type="protein sequence ID" value="AWP09812.1"/>
    <property type="molecule type" value="Genomic_DNA"/>
</dbReference>
<dbReference type="Proteomes" id="UP000246464">
    <property type="component" value="Chromosome 11"/>
</dbReference>
<reference evidence="3 5" key="2">
    <citation type="submission" date="2019-06" db="EMBL/GenBank/DDBJ databases">
        <title>Draft genomes of female and male turbot (Scophthalmus maximus).</title>
        <authorList>
            <person name="Xu H."/>
            <person name="Xu X.-W."/>
            <person name="Shao C."/>
            <person name="Chen S."/>
        </authorList>
    </citation>
    <scope>NUCLEOTIDE SEQUENCE [LARGE SCALE GENOMIC DNA]</scope>
    <source>
        <strain evidence="3">Ysfricsl-2016a</strain>
        <tissue evidence="3">Blood</tissue>
    </source>
</reference>
<feature type="region of interest" description="Disordered" evidence="1">
    <location>
        <begin position="62"/>
        <end position="81"/>
    </location>
</feature>
<feature type="compositionally biased region" description="Basic and acidic residues" evidence="1">
    <location>
        <begin position="66"/>
        <end position="81"/>
    </location>
</feature>
<evidence type="ECO:0000313" key="3">
    <source>
        <dbReference type="EMBL" id="KAF0036174.1"/>
    </source>
</evidence>
<proteinExistence type="predicted"/>
<sequence length="81" mass="8820">MQLAGAAQPQRSPQRCEPPRSVGRVGTVTLAPDRSRLRVPPIHPSLSALVYVEWLSVLRQQGSGGVEEKYGGRTPRKETAT</sequence>